<dbReference type="GO" id="GO:0005840">
    <property type="term" value="C:ribosome"/>
    <property type="evidence" value="ECO:0007669"/>
    <property type="project" value="UniProtKB-KW"/>
</dbReference>
<dbReference type="Pfam" id="PF01281">
    <property type="entry name" value="Ribosomal_L9_N"/>
    <property type="match status" value="1"/>
</dbReference>
<dbReference type="GO" id="GO:1990904">
    <property type="term" value="C:ribonucleoprotein complex"/>
    <property type="evidence" value="ECO:0007669"/>
    <property type="project" value="UniProtKB-KW"/>
</dbReference>
<accession>A0A0L6U223</accession>
<dbReference type="NCBIfam" id="TIGR00158">
    <property type="entry name" value="L9"/>
    <property type="match status" value="1"/>
</dbReference>
<dbReference type="InterPro" id="IPR020594">
    <property type="entry name" value="Ribosomal_bL9_bac/chp"/>
</dbReference>
<dbReference type="GO" id="GO:0019843">
    <property type="term" value="F:rRNA binding"/>
    <property type="evidence" value="ECO:0007669"/>
    <property type="project" value="UniProtKB-UniRule"/>
</dbReference>
<dbReference type="OrthoDB" id="9788336at2"/>
<evidence type="ECO:0000256" key="3">
    <source>
        <dbReference type="ARBA" id="ARBA00022884"/>
    </source>
</evidence>
<dbReference type="HAMAP" id="MF_00503">
    <property type="entry name" value="Ribosomal_bL9"/>
    <property type="match status" value="1"/>
</dbReference>
<evidence type="ECO:0000313" key="10">
    <source>
        <dbReference type="Proteomes" id="UP000036873"/>
    </source>
</evidence>
<keyword evidence="5 7" id="KW-0687">Ribonucleoprotein</keyword>
<keyword evidence="3 7" id="KW-0694">RNA-binding</keyword>
<feature type="domain" description="Ribosomal protein L9" evidence="8">
    <location>
        <begin position="13"/>
        <end position="40"/>
    </location>
</feature>
<dbReference type="GO" id="GO:0006412">
    <property type="term" value="P:translation"/>
    <property type="evidence" value="ECO:0007669"/>
    <property type="project" value="UniProtKB-UniRule"/>
</dbReference>
<dbReference type="Proteomes" id="UP000036873">
    <property type="component" value="Unassembled WGS sequence"/>
</dbReference>
<dbReference type="Gene3D" id="3.40.5.10">
    <property type="entry name" value="Ribosomal protein L9, N-terminal domain"/>
    <property type="match status" value="1"/>
</dbReference>
<comment type="function">
    <text evidence="7">Binds to the 23S rRNA.</text>
</comment>
<organism evidence="9 10">
    <name type="scientific">Acetobacterium bakii</name>
    <dbReference type="NCBI Taxonomy" id="52689"/>
    <lineage>
        <taxon>Bacteria</taxon>
        <taxon>Bacillati</taxon>
        <taxon>Bacillota</taxon>
        <taxon>Clostridia</taxon>
        <taxon>Eubacteriales</taxon>
        <taxon>Eubacteriaceae</taxon>
        <taxon>Acetobacterium</taxon>
    </lineage>
</organism>
<evidence type="ECO:0000256" key="2">
    <source>
        <dbReference type="ARBA" id="ARBA00022730"/>
    </source>
</evidence>
<dbReference type="InterPro" id="IPR036935">
    <property type="entry name" value="Ribosomal_bL9_N_sf"/>
</dbReference>
<dbReference type="InterPro" id="IPR009027">
    <property type="entry name" value="Ribosomal_bL9/RNase_H1_N"/>
</dbReference>
<dbReference type="PANTHER" id="PTHR21368">
    <property type="entry name" value="50S RIBOSOMAL PROTEIN L9"/>
    <property type="match status" value="1"/>
</dbReference>
<dbReference type="InterPro" id="IPR020069">
    <property type="entry name" value="Ribosomal_bL9_C"/>
</dbReference>
<evidence type="ECO:0000313" key="9">
    <source>
        <dbReference type="EMBL" id="KNZ42574.1"/>
    </source>
</evidence>
<dbReference type="STRING" id="52689.AKG39_05310"/>
<proteinExistence type="inferred from homology"/>
<keyword evidence="2 7" id="KW-0699">rRNA-binding</keyword>
<evidence type="ECO:0000256" key="6">
    <source>
        <dbReference type="ARBA" id="ARBA00035292"/>
    </source>
</evidence>
<protein>
    <recommendedName>
        <fullName evidence="6 7">Large ribosomal subunit protein bL9</fullName>
    </recommendedName>
</protein>
<evidence type="ECO:0000259" key="8">
    <source>
        <dbReference type="PROSITE" id="PS00651"/>
    </source>
</evidence>
<dbReference type="AlphaFoldDB" id="A0A0L6U223"/>
<dbReference type="PROSITE" id="PS00651">
    <property type="entry name" value="RIBOSOMAL_L9"/>
    <property type="match status" value="1"/>
</dbReference>
<reference evidence="10" key="1">
    <citation type="submission" date="2015-07" db="EMBL/GenBank/DDBJ databases">
        <title>Draft genome sequence of Acetobacterium bakii DSM 8293, a potential psychrophilic chemical producer through syngas fermentation.</title>
        <authorList>
            <person name="Song Y."/>
            <person name="Hwang S."/>
            <person name="Cho B.-K."/>
        </authorList>
    </citation>
    <scope>NUCLEOTIDE SEQUENCE [LARGE SCALE GENOMIC DNA]</scope>
    <source>
        <strain evidence="10">DSM 8239</strain>
    </source>
</reference>
<evidence type="ECO:0000256" key="1">
    <source>
        <dbReference type="ARBA" id="ARBA00010605"/>
    </source>
</evidence>
<dbReference type="Pfam" id="PF03948">
    <property type="entry name" value="Ribosomal_L9_C"/>
    <property type="match status" value="1"/>
</dbReference>
<dbReference type="PATRIC" id="fig|52689.4.peg.142"/>
<sequence length="149" mass="16435">MKVILLENVKNVGNKGDIVEVKDGYGRNFLLKTKKGIIGNRENVKIAEQAKIDDSKRLEEERAEAVALAKVLDETEIKITERAGEDGKLFGSVTSKDITEALEKATGIKVDKRKVELEMPIRNVGRIEVKVKTYQGVIGTLTIVVEGEA</sequence>
<evidence type="ECO:0000256" key="7">
    <source>
        <dbReference type="HAMAP-Rule" id="MF_00503"/>
    </source>
</evidence>
<dbReference type="InterPro" id="IPR000244">
    <property type="entry name" value="Ribosomal_bL9"/>
</dbReference>
<evidence type="ECO:0000256" key="4">
    <source>
        <dbReference type="ARBA" id="ARBA00022980"/>
    </source>
</evidence>
<comment type="similarity">
    <text evidence="1 7">Belongs to the bacterial ribosomal protein bL9 family.</text>
</comment>
<dbReference type="Gene3D" id="3.10.430.100">
    <property type="entry name" value="Ribosomal protein L9, C-terminal domain"/>
    <property type="match status" value="1"/>
</dbReference>
<comment type="caution">
    <text evidence="9">The sequence shown here is derived from an EMBL/GenBank/DDBJ whole genome shotgun (WGS) entry which is preliminary data.</text>
</comment>
<dbReference type="SUPFAM" id="SSF55653">
    <property type="entry name" value="Ribosomal protein L9 C-domain"/>
    <property type="match status" value="1"/>
</dbReference>
<dbReference type="InterPro" id="IPR020070">
    <property type="entry name" value="Ribosomal_bL9_N"/>
</dbReference>
<evidence type="ECO:0000256" key="5">
    <source>
        <dbReference type="ARBA" id="ARBA00023274"/>
    </source>
</evidence>
<dbReference type="SUPFAM" id="SSF55658">
    <property type="entry name" value="L9 N-domain-like"/>
    <property type="match status" value="1"/>
</dbReference>
<dbReference type="RefSeq" id="WP_050739330.1">
    <property type="nucleotide sequence ID" value="NZ_LGYO01000011.1"/>
</dbReference>
<name>A0A0L6U223_9FIRM</name>
<dbReference type="InterPro" id="IPR036791">
    <property type="entry name" value="Ribosomal_bL9_C_sf"/>
</dbReference>
<dbReference type="EMBL" id="LGYO01000011">
    <property type="protein sequence ID" value="KNZ42574.1"/>
    <property type="molecule type" value="Genomic_DNA"/>
</dbReference>
<keyword evidence="10" id="KW-1185">Reference proteome</keyword>
<keyword evidence="4 7" id="KW-0689">Ribosomal protein</keyword>
<dbReference type="GO" id="GO:0003735">
    <property type="term" value="F:structural constituent of ribosome"/>
    <property type="evidence" value="ECO:0007669"/>
    <property type="project" value="InterPro"/>
</dbReference>
<gene>
    <name evidence="7" type="primary">rplI</name>
    <name evidence="9" type="ORF">AKG39_05310</name>
</gene>